<reference evidence="2" key="1">
    <citation type="submission" date="2018-05" db="EMBL/GenBank/DDBJ databases">
        <authorList>
            <person name="Ashton P.M."/>
            <person name="Dallman T."/>
            <person name="Nair S."/>
            <person name="De Pinna E."/>
            <person name="Peters T."/>
            <person name="Grant K."/>
        </authorList>
    </citation>
    <scope>NUCLEOTIDE SEQUENCE</scope>
    <source>
        <strain evidence="2">412057</strain>
    </source>
</reference>
<proteinExistence type="predicted"/>
<accession>A0A163CJ78</accession>
<sequence length="74" mass="8255">MTSSTLASRIKERRKALGITQTSLAESVGMRQQSVQYLESGRATRTGFILELAKVLKCDPDWLLNGENSEQQKV</sequence>
<evidence type="ECO:0000313" key="4">
    <source>
        <dbReference type="EMBL" id="STD44487.1"/>
    </source>
</evidence>
<dbReference type="SUPFAM" id="SSF47413">
    <property type="entry name" value="lambda repressor-like DNA-binding domains"/>
    <property type="match status" value="1"/>
</dbReference>
<reference evidence="4 5" key="2">
    <citation type="submission" date="2018-06" db="EMBL/GenBank/DDBJ databases">
        <authorList>
            <consortium name="Pathogen Informatics"/>
            <person name="Doyle S."/>
        </authorList>
    </citation>
    <scope>NUCLEOTIDE SEQUENCE [LARGE SCALE GENOMIC DNA]</scope>
    <source>
        <strain evidence="4 5">NCTC11181</strain>
    </source>
</reference>
<evidence type="ECO:0000313" key="7">
    <source>
        <dbReference type="Proteomes" id="UP000854059"/>
    </source>
</evidence>
<feature type="domain" description="HTH cro/C1-type" evidence="1">
    <location>
        <begin position="10"/>
        <end position="63"/>
    </location>
</feature>
<dbReference type="AlphaFoldDB" id="A0A163CJ78"/>
<evidence type="ECO:0000313" key="5">
    <source>
        <dbReference type="Proteomes" id="UP000254219"/>
    </source>
</evidence>
<evidence type="ECO:0000313" key="3">
    <source>
        <dbReference type="EMBL" id="QPR06368.1"/>
    </source>
</evidence>
<dbReference type="InterPro" id="IPR010982">
    <property type="entry name" value="Lambda_DNA-bd_dom_sf"/>
</dbReference>
<dbReference type="SMART" id="SM00530">
    <property type="entry name" value="HTH_XRE"/>
    <property type="match status" value="1"/>
</dbReference>
<dbReference type="Proteomes" id="UP000594864">
    <property type="component" value="Chromosome"/>
</dbReference>
<dbReference type="PROSITE" id="PS50943">
    <property type="entry name" value="HTH_CROC1"/>
    <property type="match status" value="1"/>
</dbReference>
<dbReference type="Gene3D" id="1.10.260.40">
    <property type="entry name" value="lambda repressor-like DNA-binding domains"/>
    <property type="match status" value="1"/>
</dbReference>
<protein>
    <submittedName>
        <fullName evidence="2">Helix-turn-helix domain-containing protein</fullName>
    </submittedName>
    <submittedName>
        <fullName evidence="4">Regulatory protein cro (Antirepressor)</fullName>
    </submittedName>
</protein>
<evidence type="ECO:0000313" key="6">
    <source>
        <dbReference type="Proteomes" id="UP000594864"/>
    </source>
</evidence>
<dbReference type="Proteomes" id="UP000254219">
    <property type="component" value="Unassembled WGS sequence"/>
</dbReference>
<name>A0A163CJ78_ECOLX</name>
<evidence type="ECO:0000259" key="1">
    <source>
        <dbReference type="PROSITE" id="PS50943"/>
    </source>
</evidence>
<organism evidence="2 7">
    <name type="scientific">Escherichia coli</name>
    <dbReference type="NCBI Taxonomy" id="562"/>
    <lineage>
        <taxon>Bacteria</taxon>
        <taxon>Pseudomonadati</taxon>
        <taxon>Pseudomonadota</taxon>
        <taxon>Gammaproteobacteria</taxon>
        <taxon>Enterobacterales</taxon>
        <taxon>Enterobacteriaceae</taxon>
        <taxon>Escherichia</taxon>
    </lineage>
</organism>
<evidence type="ECO:0000313" key="2">
    <source>
        <dbReference type="EMBL" id="EGE1987818.1"/>
    </source>
</evidence>
<dbReference type="GO" id="GO:0003677">
    <property type="term" value="F:DNA binding"/>
    <property type="evidence" value="ECO:0007669"/>
    <property type="project" value="InterPro"/>
</dbReference>
<dbReference type="Proteomes" id="UP000854059">
    <property type="component" value="Unassembled WGS sequence"/>
</dbReference>
<dbReference type="EMBL" id="CP065611">
    <property type="protein sequence ID" value="QPR06368.1"/>
    <property type="molecule type" value="Genomic_DNA"/>
</dbReference>
<dbReference type="EMBL" id="AAVTXU010000027">
    <property type="protein sequence ID" value="EGE1987818.1"/>
    <property type="molecule type" value="Genomic_DNA"/>
</dbReference>
<gene>
    <name evidence="2" type="ORF">DL968_09215</name>
    <name evidence="3" type="ORF">I6H02_08305</name>
    <name evidence="4" type="ORF">NCTC11181_03502</name>
</gene>
<reference evidence="3 6" key="3">
    <citation type="submission" date="2020-12" db="EMBL/GenBank/DDBJ databases">
        <title>FDA dAtabase for Regulatory Grade micrObial Sequences (FDA-ARGOS): Supporting development and validation of Infectious Disease Dx tests.</title>
        <authorList>
            <person name="Sproer C."/>
            <person name="Gronow S."/>
            <person name="Severitt S."/>
            <person name="Schroder I."/>
            <person name="Tallon L."/>
            <person name="Sadzewicz L."/>
            <person name="Zhao X."/>
            <person name="Boylan J."/>
            <person name="Ott S."/>
            <person name="Bowen H."/>
            <person name="Vavikolanu K."/>
            <person name="Mehta A."/>
            <person name="Aluvathingal J."/>
            <person name="Nadendla S."/>
            <person name="Lowell S."/>
            <person name="Myers T."/>
            <person name="Yan Y."/>
            <person name="Sichtig H."/>
        </authorList>
    </citation>
    <scope>NUCLEOTIDE SEQUENCE [LARGE SCALE GENOMIC DNA]</scope>
    <source>
        <strain evidence="3 6">FDAARGOS_945</strain>
    </source>
</reference>
<dbReference type="CDD" id="cd00093">
    <property type="entry name" value="HTH_XRE"/>
    <property type="match status" value="1"/>
</dbReference>
<dbReference type="EMBL" id="UFYN01000002">
    <property type="protein sequence ID" value="STD44487.1"/>
    <property type="molecule type" value="Genomic_DNA"/>
</dbReference>
<dbReference type="RefSeq" id="WP_000204616.1">
    <property type="nucleotide sequence ID" value="NZ_AP024130.1"/>
</dbReference>
<dbReference type="Pfam" id="PF01381">
    <property type="entry name" value="HTH_3"/>
    <property type="match status" value="1"/>
</dbReference>
<dbReference type="InterPro" id="IPR001387">
    <property type="entry name" value="Cro/C1-type_HTH"/>
</dbReference>